<sequence length="90" mass="9916">MAREAKITYITTGAERAADGVGLRFDQDAYDRETEAAARARQASADGLRDLAEKWAREDAAVPTRDTSGDRTYGPGQPDGMGPKRWWERG</sequence>
<keyword evidence="3" id="KW-1185">Reference proteome</keyword>
<organism evidence="2 3">
    <name type="scientific">Streptomyces heilongjiangensis</name>
    <dbReference type="NCBI Taxonomy" id="945052"/>
    <lineage>
        <taxon>Bacteria</taxon>
        <taxon>Bacillati</taxon>
        <taxon>Actinomycetota</taxon>
        <taxon>Actinomycetes</taxon>
        <taxon>Kitasatosporales</taxon>
        <taxon>Streptomycetaceae</taxon>
        <taxon>Streptomyces</taxon>
    </lineage>
</organism>
<evidence type="ECO:0000313" key="3">
    <source>
        <dbReference type="Proteomes" id="UP001596112"/>
    </source>
</evidence>
<evidence type="ECO:0000313" key="2">
    <source>
        <dbReference type="EMBL" id="MFC5812621.1"/>
    </source>
</evidence>
<protein>
    <submittedName>
        <fullName evidence="2">Uncharacterized protein</fullName>
    </submittedName>
</protein>
<comment type="caution">
    <text evidence="2">The sequence shown here is derived from an EMBL/GenBank/DDBJ whole genome shotgun (WGS) entry which is preliminary data.</text>
</comment>
<reference evidence="3" key="1">
    <citation type="journal article" date="2019" name="Int. J. Syst. Evol. Microbiol.">
        <title>The Global Catalogue of Microorganisms (GCM) 10K type strain sequencing project: providing services to taxonomists for standard genome sequencing and annotation.</title>
        <authorList>
            <consortium name="The Broad Institute Genomics Platform"/>
            <consortium name="The Broad Institute Genome Sequencing Center for Infectious Disease"/>
            <person name="Wu L."/>
            <person name="Ma J."/>
        </authorList>
    </citation>
    <scope>NUCLEOTIDE SEQUENCE [LARGE SCALE GENOMIC DNA]</scope>
    <source>
        <strain evidence="3">JCM 9918</strain>
    </source>
</reference>
<name>A0ABW1BIC2_9ACTN</name>
<dbReference type="RefSeq" id="WP_272172182.1">
    <property type="nucleotide sequence ID" value="NZ_JAQOSL010000046.1"/>
</dbReference>
<gene>
    <name evidence="2" type="ORF">ACFQGO_34815</name>
</gene>
<dbReference type="EMBL" id="JBHSNZ010000038">
    <property type="protein sequence ID" value="MFC5812621.1"/>
    <property type="molecule type" value="Genomic_DNA"/>
</dbReference>
<feature type="region of interest" description="Disordered" evidence="1">
    <location>
        <begin position="55"/>
        <end position="90"/>
    </location>
</feature>
<evidence type="ECO:0000256" key="1">
    <source>
        <dbReference type="SAM" id="MobiDB-lite"/>
    </source>
</evidence>
<dbReference type="Proteomes" id="UP001596112">
    <property type="component" value="Unassembled WGS sequence"/>
</dbReference>
<proteinExistence type="predicted"/>
<accession>A0ABW1BIC2</accession>